<dbReference type="EMBL" id="SNRW01004056">
    <property type="protein sequence ID" value="KAA6388257.1"/>
    <property type="molecule type" value="Genomic_DNA"/>
</dbReference>
<gene>
    <name evidence="1" type="ORF">EZS28_016214</name>
</gene>
<name>A0A5J4W015_9EUKA</name>
<reference evidence="1 2" key="1">
    <citation type="submission" date="2019-03" db="EMBL/GenBank/DDBJ databases">
        <title>Single cell metagenomics reveals metabolic interactions within the superorganism composed of flagellate Streblomastix strix and complex community of Bacteroidetes bacteria on its surface.</title>
        <authorList>
            <person name="Treitli S.C."/>
            <person name="Kolisko M."/>
            <person name="Husnik F."/>
            <person name="Keeling P."/>
            <person name="Hampl V."/>
        </authorList>
    </citation>
    <scope>NUCLEOTIDE SEQUENCE [LARGE SCALE GENOMIC DNA]</scope>
    <source>
        <strain evidence="1">ST1C</strain>
    </source>
</reference>
<proteinExistence type="predicted"/>
<protein>
    <submittedName>
        <fullName evidence="1">Uncharacterized protein</fullName>
    </submittedName>
</protein>
<sequence length="73" mass="8781">MQYVRDFARRYRISRNAGYRRKSKVEADIVQVQQELELDGMQLINNRCEGNCLFQYYHALRRILAALKARRCN</sequence>
<evidence type="ECO:0000313" key="2">
    <source>
        <dbReference type="Proteomes" id="UP000324800"/>
    </source>
</evidence>
<dbReference type="Proteomes" id="UP000324800">
    <property type="component" value="Unassembled WGS sequence"/>
</dbReference>
<accession>A0A5J4W015</accession>
<dbReference type="AlphaFoldDB" id="A0A5J4W015"/>
<comment type="caution">
    <text evidence="1">The sequence shown here is derived from an EMBL/GenBank/DDBJ whole genome shotgun (WGS) entry which is preliminary data.</text>
</comment>
<organism evidence="1 2">
    <name type="scientific">Streblomastix strix</name>
    <dbReference type="NCBI Taxonomy" id="222440"/>
    <lineage>
        <taxon>Eukaryota</taxon>
        <taxon>Metamonada</taxon>
        <taxon>Preaxostyla</taxon>
        <taxon>Oxymonadida</taxon>
        <taxon>Streblomastigidae</taxon>
        <taxon>Streblomastix</taxon>
    </lineage>
</organism>
<evidence type="ECO:0000313" key="1">
    <source>
        <dbReference type="EMBL" id="KAA6388257.1"/>
    </source>
</evidence>